<keyword evidence="2" id="KW-1185">Reference proteome</keyword>
<name>A0ABQ9ZAE8_9CRUS</name>
<gene>
    <name evidence="1" type="ORF">OUZ56_019020</name>
</gene>
<comment type="caution">
    <text evidence="1">The sequence shown here is derived from an EMBL/GenBank/DDBJ whole genome shotgun (WGS) entry which is preliminary data.</text>
</comment>
<dbReference type="EMBL" id="JAOYFB010000003">
    <property type="protein sequence ID" value="KAK4009877.1"/>
    <property type="molecule type" value="Genomic_DNA"/>
</dbReference>
<evidence type="ECO:0000313" key="1">
    <source>
        <dbReference type="EMBL" id="KAK4009877.1"/>
    </source>
</evidence>
<evidence type="ECO:0000313" key="2">
    <source>
        <dbReference type="Proteomes" id="UP001234178"/>
    </source>
</evidence>
<organism evidence="1 2">
    <name type="scientific">Daphnia magna</name>
    <dbReference type="NCBI Taxonomy" id="35525"/>
    <lineage>
        <taxon>Eukaryota</taxon>
        <taxon>Metazoa</taxon>
        <taxon>Ecdysozoa</taxon>
        <taxon>Arthropoda</taxon>
        <taxon>Crustacea</taxon>
        <taxon>Branchiopoda</taxon>
        <taxon>Diplostraca</taxon>
        <taxon>Cladocera</taxon>
        <taxon>Anomopoda</taxon>
        <taxon>Daphniidae</taxon>
        <taxon>Daphnia</taxon>
    </lineage>
</organism>
<dbReference type="Proteomes" id="UP001234178">
    <property type="component" value="Unassembled WGS sequence"/>
</dbReference>
<reference evidence="1 2" key="1">
    <citation type="journal article" date="2023" name="Nucleic Acids Res.">
        <title>The hologenome of Daphnia magna reveals possible DNA methylation and microbiome-mediated evolution of the host genome.</title>
        <authorList>
            <person name="Chaturvedi A."/>
            <person name="Li X."/>
            <person name="Dhandapani V."/>
            <person name="Marshall H."/>
            <person name="Kissane S."/>
            <person name="Cuenca-Cambronero M."/>
            <person name="Asole G."/>
            <person name="Calvet F."/>
            <person name="Ruiz-Romero M."/>
            <person name="Marangio P."/>
            <person name="Guigo R."/>
            <person name="Rago D."/>
            <person name="Mirbahai L."/>
            <person name="Eastwood N."/>
            <person name="Colbourne J.K."/>
            <person name="Zhou J."/>
            <person name="Mallon E."/>
            <person name="Orsini L."/>
        </authorList>
    </citation>
    <scope>NUCLEOTIDE SEQUENCE [LARGE SCALE GENOMIC DNA]</scope>
    <source>
        <strain evidence="1">LRV0_1</strain>
    </source>
</reference>
<sequence length="65" mass="7336">MVCIGTSNYIEVVSIWDLICHLLVDVEKQGLDQQFYYTHLWNVAVVAGHSPCLGLDLSPFVDLEK</sequence>
<proteinExistence type="predicted"/>
<accession>A0ABQ9ZAE8</accession>
<protein>
    <submittedName>
        <fullName evidence="1">Uncharacterized protein</fullName>
    </submittedName>
</protein>